<dbReference type="AlphaFoldDB" id="K0YEV8"/>
<evidence type="ECO:0000256" key="1">
    <source>
        <dbReference type="SAM" id="MobiDB-lite"/>
    </source>
</evidence>
<dbReference type="PATRIC" id="fig|883169.3.peg.1368"/>
<accession>K0YEV8</accession>
<comment type="caution">
    <text evidence="4">The sequence shown here is derived from an EMBL/GenBank/DDBJ whole genome shotgun (WGS) entry which is preliminary data.</text>
</comment>
<dbReference type="STRING" id="29321.AAV33_06910"/>
<keyword evidence="2" id="KW-0812">Transmembrane</keyword>
<organism evidence="4 5">
    <name type="scientific">Corynebacterium otitidis ATCC 51513</name>
    <dbReference type="NCBI Taxonomy" id="883169"/>
    <lineage>
        <taxon>Bacteria</taxon>
        <taxon>Bacillati</taxon>
        <taxon>Actinomycetota</taxon>
        <taxon>Actinomycetes</taxon>
        <taxon>Mycobacteriales</taxon>
        <taxon>Corynebacteriaceae</taxon>
        <taxon>Corynebacterium</taxon>
    </lineage>
</organism>
<dbReference type="eggNOG" id="ENOG50339YM">
    <property type="taxonomic scope" value="Bacteria"/>
</dbReference>
<feature type="compositionally biased region" description="Basic and acidic residues" evidence="1">
    <location>
        <begin position="149"/>
        <end position="167"/>
    </location>
</feature>
<sequence length="207" mass="22791">MEDPHLRLSDAERETLFASLATALAEGRLAVDEYDTRCRQIAAAATRADAAGAFADLPDDPTAQLGSPGEESEAVYTATEIAEQRRRGKRPRAAITALSSIAALAGAIVTGQWVLLLIIPAVIVALYVAKIGPRSWSAPSPRSLHKARMKELRRADQLRRQRDRAALAEEQAAARRRRSQQLEELKSTAVDYLHEQATGRSRRRDRD</sequence>
<keyword evidence="2" id="KW-0472">Membrane</keyword>
<feature type="region of interest" description="Disordered" evidence="1">
    <location>
        <begin position="136"/>
        <end position="207"/>
    </location>
</feature>
<dbReference type="EMBL" id="AHAE01000067">
    <property type="protein sequence ID" value="EJZ81688.1"/>
    <property type="molecule type" value="Genomic_DNA"/>
</dbReference>
<keyword evidence="5" id="KW-1185">Reference proteome</keyword>
<dbReference type="HOGENOM" id="CLU_102484_0_0_11"/>
<feature type="transmembrane region" description="Helical" evidence="2">
    <location>
        <begin position="93"/>
        <end position="109"/>
    </location>
</feature>
<dbReference type="RefSeq" id="WP_004601309.1">
    <property type="nucleotide sequence ID" value="NZ_HF541867.1"/>
</dbReference>
<dbReference type="InterPro" id="IPR012551">
    <property type="entry name" value="DUF1707_SHOCT-like"/>
</dbReference>
<reference evidence="4 5" key="1">
    <citation type="submission" date="2012-08" db="EMBL/GenBank/DDBJ databases">
        <title>The Genome Sequence of Turicella otitidis ATCC 51513.</title>
        <authorList>
            <consortium name="The Broad Institute Genome Sequencing Platform"/>
            <person name="Earl A."/>
            <person name="Ward D."/>
            <person name="Feldgarden M."/>
            <person name="Gevers D."/>
            <person name="Huys G."/>
            <person name="Walker B."/>
            <person name="Young S.K."/>
            <person name="Zeng Q."/>
            <person name="Gargeya S."/>
            <person name="Fitzgerald M."/>
            <person name="Haas B."/>
            <person name="Abouelleil A."/>
            <person name="Alvarado L."/>
            <person name="Arachchi H.M."/>
            <person name="Berlin A.M."/>
            <person name="Chapman S.B."/>
            <person name="Goldberg J."/>
            <person name="Griggs A."/>
            <person name="Gujja S."/>
            <person name="Hansen M."/>
            <person name="Howarth C."/>
            <person name="Imamovic A."/>
            <person name="Larimer J."/>
            <person name="McCowen C."/>
            <person name="Montmayeur A."/>
            <person name="Murphy C."/>
            <person name="Neiman D."/>
            <person name="Pearson M."/>
            <person name="Priest M."/>
            <person name="Roberts A."/>
            <person name="Saif S."/>
            <person name="Shea T."/>
            <person name="Sisk P."/>
            <person name="Sykes S."/>
            <person name="Wortman J."/>
            <person name="Nusbaum C."/>
            <person name="Birren B."/>
        </authorList>
    </citation>
    <scope>NUCLEOTIDE SEQUENCE [LARGE SCALE GENOMIC DNA]</scope>
    <source>
        <strain evidence="4 5">ATCC 51513</strain>
    </source>
</reference>
<evidence type="ECO:0000313" key="5">
    <source>
        <dbReference type="Proteomes" id="UP000006078"/>
    </source>
</evidence>
<feature type="domain" description="DUF1707" evidence="3">
    <location>
        <begin position="6"/>
        <end position="58"/>
    </location>
</feature>
<dbReference type="OrthoDB" id="4416950at2"/>
<evidence type="ECO:0000256" key="2">
    <source>
        <dbReference type="SAM" id="Phobius"/>
    </source>
</evidence>
<proteinExistence type="predicted"/>
<name>K0YEV8_9CORY</name>
<dbReference type="Pfam" id="PF08044">
    <property type="entry name" value="DUF1707"/>
    <property type="match status" value="1"/>
</dbReference>
<gene>
    <name evidence="4" type="ORF">HMPREF9719_01419</name>
</gene>
<keyword evidence="2" id="KW-1133">Transmembrane helix</keyword>
<evidence type="ECO:0000259" key="3">
    <source>
        <dbReference type="Pfam" id="PF08044"/>
    </source>
</evidence>
<evidence type="ECO:0000313" key="4">
    <source>
        <dbReference type="EMBL" id="EJZ81688.1"/>
    </source>
</evidence>
<dbReference type="Proteomes" id="UP000006078">
    <property type="component" value="Unassembled WGS sequence"/>
</dbReference>
<protein>
    <recommendedName>
        <fullName evidence="3">DUF1707 domain-containing protein</fullName>
    </recommendedName>
</protein>